<dbReference type="GO" id="GO:0005524">
    <property type="term" value="F:ATP binding"/>
    <property type="evidence" value="ECO:0007669"/>
    <property type="project" value="UniProtKB-UniRule"/>
</dbReference>
<proteinExistence type="predicted"/>
<feature type="domain" description="ATP-cone" evidence="4">
    <location>
        <begin position="35"/>
        <end position="127"/>
    </location>
</feature>
<dbReference type="GO" id="GO:0008998">
    <property type="term" value="F:ribonucleoside-triphosphate reductase (thioredoxin) activity"/>
    <property type="evidence" value="ECO:0007669"/>
    <property type="project" value="InterPro"/>
</dbReference>
<keyword evidence="1 3" id="KW-0547">Nucleotide-binding</keyword>
<comment type="caution">
    <text evidence="5">The sequence shown here is derived from an EMBL/GenBank/DDBJ whole genome shotgun (WGS) entry which is preliminary data.</text>
</comment>
<dbReference type="NCBIfam" id="TIGR02487">
    <property type="entry name" value="NrdD"/>
    <property type="match status" value="1"/>
</dbReference>
<protein>
    <submittedName>
        <fullName evidence="5">Anaerobic ribonucleoside triphosphate reductase</fullName>
    </submittedName>
</protein>
<dbReference type="CDD" id="cd01675">
    <property type="entry name" value="RNR_III"/>
    <property type="match status" value="1"/>
</dbReference>
<dbReference type="GO" id="GO:0004748">
    <property type="term" value="F:ribonucleoside-diphosphate reductase activity, thioredoxin disulfide as acceptor"/>
    <property type="evidence" value="ECO:0007669"/>
    <property type="project" value="TreeGrafter"/>
</dbReference>
<evidence type="ECO:0000313" key="5">
    <source>
        <dbReference type="EMBL" id="GHC02391.1"/>
    </source>
</evidence>
<name>A0A8J3GDL1_9BACT</name>
<reference evidence="5" key="2">
    <citation type="submission" date="2020-09" db="EMBL/GenBank/DDBJ databases">
        <authorList>
            <person name="Sun Q."/>
            <person name="Kim S."/>
        </authorList>
    </citation>
    <scope>NUCLEOTIDE SEQUENCE</scope>
    <source>
        <strain evidence="5">KCTC 12870</strain>
    </source>
</reference>
<dbReference type="Gene3D" id="3.20.70.20">
    <property type="match status" value="1"/>
</dbReference>
<dbReference type="SUPFAM" id="SSF51998">
    <property type="entry name" value="PFL-like glycyl radical enzymes"/>
    <property type="match status" value="1"/>
</dbReference>
<dbReference type="PANTHER" id="PTHR21075:SF0">
    <property type="entry name" value="ANAEROBIC RIBONUCLEOSIDE-TRIPHOSPHATE REDUCTASE"/>
    <property type="match status" value="1"/>
</dbReference>
<dbReference type="Pfam" id="PF13597">
    <property type="entry name" value="NRDD"/>
    <property type="match status" value="1"/>
</dbReference>
<dbReference type="NCBIfam" id="NF006126">
    <property type="entry name" value="PRK08270.1"/>
    <property type="match status" value="1"/>
</dbReference>
<sequence length="746" mass="85263">MEKLTEVPDEMLLFDRPEMALTSETDLLLNTAGIRWIRKRDGQRVPFDPQRIINALFRAGEATGEFDRDQAVAMAIEVVNRFQATKHCRAPSVELIQDIAEDVLITSVYRRTAKAFIIYRDQHARRRSIRHQAKTELVEQYLSKLDWQVRENSNMAYSLQGLNNYIASGISENFWMNEVYPPSIEQAHKHGDFHIHDTNQLSVYCVGWDLFQLLMEGFRGVPGKVESAPARHLRSAMGQVVNFFYTLQGEAAGAQAFSSFDTLLAPFIRYDKLDYAAVRQIIQEFIFNINVPTRVGFQCPFTNITLDLQCPGHYREQPVLCGGKLMDDVYGDFQEEMDTFNRAFFEIMTEGDASGRLFSFPIPTINLTQDFNWENPNLDGLWAMTGKFGIPYFSNFINSDMSPDDARSMCCRLRIDNTQLERRGGGLFGAHPLTGSIGVVTINLPRLGYQTRDKRSFLNHLRKLMDLARDSLETKRKFLEELTEAGLYPYTKHYLRDMKERHGVFWKNHFSTIGLVGMNEACLNLFGANIASDRGRNFAAEVLQFMRERLIQYQQETGNHYNLEASPAEGTSMRLALKDQERCPGIICANASEVLRGSAPYYTNSTHLPVDFSEDPFEILSLQEETQVLYTGGTVIHLFLGERVTDLVAVREFVKTVASNFTLPYFSLTPTFSVCPQHGYLSGEHINCPQCGEESEVYSRIVGYLRPVSQWNDGKQAEFRRRSRLSVATDGHPKLRHQRLKQSEML</sequence>
<accession>A0A8J3GDL1</accession>
<organism evidence="5 6">
    <name type="scientific">Cerasicoccus arenae</name>
    <dbReference type="NCBI Taxonomy" id="424488"/>
    <lineage>
        <taxon>Bacteria</taxon>
        <taxon>Pseudomonadati</taxon>
        <taxon>Verrucomicrobiota</taxon>
        <taxon>Opitutia</taxon>
        <taxon>Puniceicoccales</taxon>
        <taxon>Cerasicoccaceae</taxon>
        <taxon>Cerasicoccus</taxon>
    </lineage>
</organism>
<evidence type="ECO:0000256" key="3">
    <source>
        <dbReference type="PROSITE-ProRule" id="PRU00492"/>
    </source>
</evidence>
<dbReference type="InterPro" id="IPR012833">
    <property type="entry name" value="NrdD"/>
</dbReference>
<keyword evidence="2 3" id="KW-0067">ATP-binding</keyword>
<keyword evidence="6" id="KW-1185">Reference proteome</keyword>
<dbReference type="Pfam" id="PF03477">
    <property type="entry name" value="ATP-cone"/>
    <property type="match status" value="1"/>
</dbReference>
<gene>
    <name evidence="5" type="ORF">GCM10007047_18680</name>
</gene>
<evidence type="ECO:0000313" key="6">
    <source>
        <dbReference type="Proteomes" id="UP000642829"/>
    </source>
</evidence>
<dbReference type="AlphaFoldDB" id="A0A8J3GDL1"/>
<evidence type="ECO:0000256" key="1">
    <source>
        <dbReference type="ARBA" id="ARBA00022741"/>
    </source>
</evidence>
<dbReference type="Proteomes" id="UP000642829">
    <property type="component" value="Unassembled WGS sequence"/>
</dbReference>
<evidence type="ECO:0000256" key="2">
    <source>
        <dbReference type="ARBA" id="ARBA00022840"/>
    </source>
</evidence>
<dbReference type="PROSITE" id="PS51161">
    <property type="entry name" value="ATP_CONE"/>
    <property type="match status" value="1"/>
</dbReference>
<dbReference type="EMBL" id="BMXG01000010">
    <property type="protein sequence ID" value="GHC02391.1"/>
    <property type="molecule type" value="Genomic_DNA"/>
</dbReference>
<dbReference type="GO" id="GO:0009265">
    <property type="term" value="P:2'-deoxyribonucleotide biosynthetic process"/>
    <property type="evidence" value="ECO:0007669"/>
    <property type="project" value="TreeGrafter"/>
</dbReference>
<reference evidence="5" key="1">
    <citation type="journal article" date="2014" name="Int. J. Syst. Evol. Microbiol.">
        <title>Complete genome sequence of Corynebacterium casei LMG S-19264T (=DSM 44701T), isolated from a smear-ripened cheese.</title>
        <authorList>
            <consortium name="US DOE Joint Genome Institute (JGI-PGF)"/>
            <person name="Walter F."/>
            <person name="Albersmeier A."/>
            <person name="Kalinowski J."/>
            <person name="Ruckert C."/>
        </authorList>
    </citation>
    <scope>NUCLEOTIDE SEQUENCE</scope>
    <source>
        <strain evidence="5">KCTC 12870</strain>
    </source>
</reference>
<dbReference type="InterPro" id="IPR005144">
    <property type="entry name" value="ATP-cone_dom"/>
</dbReference>
<evidence type="ECO:0000259" key="4">
    <source>
        <dbReference type="PROSITE" id="PS51161"/>
    </source>
</evidence>
<dbReference type="GO" id="GO:0006260">
    <property type="term" value="P:DNA replication"/>
    <property type="evidence" value="ECO:0007669"/>
    <property type="project" value="InterPro"/>
</dbReference>
<dbReference type="PANTHER" id="PTHR21075">
    <property type="entry name" value="ANAEROBIC RIBONUCLEOSIDE-TRIPHOSPHATE REDUCTASE"/>
    <property type="match status" value="1"/>
</dbReference>
<dbReference type="GO" id="GO:0031250">
    <property type="term" value="C:anaerobic ribonucleoside-triphosphate reductase complex"/>
    <property type="evidence" value="ECO:0007669"/>
    <property type="project" value="TreeGrafter"/>
</dbReference>